<comment type="cofactor">
    <cofactor evidence="1">
        <name>FMN</name>
        <dbReference type="ChEBI" id="CHEBI:58210"/>
    </cofactor>
</comment>
<proteinExistence type="inferred from homology"/>
<dbReference type="InterPro" id="IPR005025">
    <property type="entry name" value="FMN_Rdtase-like_dom"/>
</dbReference>
<dbReference type="Gene3D" id="3.40.50.360">
    <property type="match status" value="1"/>
</dbReference>
<dbReference type="SUPFAM" id="SSF52218">
    <property type="entry name" value="Flavoproteins"/>
    <property type="match status" value="1"/>
</dbReference>
<protein>
    <submittedName>
        <fullName evidence="7">Putative NAD(P)H-dependent FMN-containing oxidoreductase YwqN</fullName>
        <ecNumber evidence="7">1.-.-.-</ecNumber>
    </submittedName>
</protein>
<name>A0A165YY37_9EURY</name>
<evidence type="ECO:0000256" key="3">
    <source>
        <dbReference type="ARBA" id="ARBA00022630"/>
    </source>
</evidence>
<dbReference type="Pfam" id="PF03358">
    <property type="entry name" value="FMN_red"/>
    <property type="match status" value="1"/>
</dbReference>
<keyword evidence="7" id="KW-0560">Oxidoreductase</keyword>
<evidence type="ECO:0000256" key="1">
    <source>
        <dbReference type="ARBA" id="ARBA00001917"/>
    </source>
</evidence>
<evidence type="ECO:0000256" key="5">
    <source>
        <dbReference type="ARBA" id="ARBA00038292"/>
    </source>
</evidence>
<dbReference type="PANTHER" id="PTHR43278">
    <property type="entry name" value="NAD(P)H-DEPENDENT FMN-CONTAINING OXIDOREDUCTASE YWQN-RELATED"/>
    <property type="match status" value="1"/>
</dbReference>
<comment type="similarity">
    <text evidence="5">Belongs to the SsuE family. Isf subfamily.</text>
</comment>
<organism evidence="7 8">
    <name type="scientific">Methanobrevibacter curvatus</name>
    <dbReference type="NCBI Taxonomy" id="49547"/>
    <lineage>
        <taxon>Archaea</taxon>
        <taxon>Methanobacteriati</taxon>
        <taxon>Methanobacteriota</taxon>
        <taxon>Methanomada group</taxon>
        <taxon>Methanobacteria</taxon>
        <taxon>Methanobacteriales</taxon>
        <taxon>Methanobacteriaceae</taxon>
        <taxon>Methanobrevibacter</taxon>
    </lineage>
</organism>
<reference evidence="7 8" key="1">
    <citation type="submission" date="2016-04" db="EMBL/GenBank/DDBJ databases">
        <title>Genome sequence of Methanobrevibacter curvatus DSM 11111.</title>
        <authorList>
            <person name="Poehlein A."/>
            <person name="Seedorf H."/>
            <person name="Daniel R."/>
        </authorList>
    </citation>
    <scope>NUCLEOTIDE SEQUENCE [LARGE SCALE GENOMIC DNA]</scope>
    <source>
        <strain evidence="7 8">DSM 11111</strain>
    </source>
</reference>
<gene>
    <name evidence="7" type="primary">ywqN</name>
    <name evidence="7" type="ORF">MBCUR_19670</name>
</gene>
<dbReference type="GO" id="GO:0016491">
    <property type="term" value="F:oxidoreductase activity"/>
    <property type="evidence" value="ECO:0007669"/>
    <property type="project" value="UniProtKB-KW"/>
</dbReference>
<dbReference type="OrthoDB" id="9059at2157"/>
<keyword evidence="3" id="KW-0285">Flavoprotein</keyword>
<comment type="cofactor">
    <cofactor evidence="2">
        <name>[4Fe-4S] cluster</name>
        <dbReference type="ChEBI" id="CHEBI:49883"/>
    </cofactor>
</comment>
<dbReference type="PANTHER" id="PTHR43278:SF2">
    <property type="entry name" value="IRON-SULFUR FLAVOPROTEIN"/>
    <property type="match status" value="1"/>
</dbReference>
<evidence type="ECO:0000256" key="4">
    <source>
        <dbReference type="ARBA" id="ARBA00022643"/>
    </source>
</evidence>
<feature type="domain" description="NADPH-dependent FMN reductase-like" evidence="6">
    <location>
        <begin position="1"/>
        <end position="116"/>
    </location>
</feature>
<sequence>MKITGVSGSPRKDSNTDTLINTVLNSAAENGAETQLFRINDLSIKPCQSCYYCKENGVCKYQDDYVEIVKAIDESDVFVVGSPIYFSEVTAQLKTFIDRFYSIVNNQGINTKLVLVYVQANPDETLYKPYIEAQSNMLGNIGFEVIDIIHGYGIPEIENLEENKEFLEKAKEIGANL</sequence>
<dbReference type="InterPro" id="IPR029039">
    <property type="entry name" value="Flavoprotein-like_sf"/>
</dbReference>
<evidence type="ECO:0000313" key="8">
    <source>
        <dbReference type="Proteomes" id="UP000077245"/>
    </source>
</evidence>
<dbReference type="EMBL" id="LWMV01000230">
    <property type="protein sequence ID" value="KZX10009.1"/>
    <property type="molecule type" value="Genomic_DNA"/>
</dbReference>
<accession>A0A165YY37</accession>
<dbReference type="EC" id="1.-.-.-" evidence="7"/>
<dbReference type="AlphaFoldDB" id="A0A165YY37"/>
<keyword evidence="8" id="KW-1185">Reference proteome</keyword>
<keyword evidence="4" id="KW-0288">FMN</keyword>
<evidence type="ECO:0000256" key="2">
    <source>
        <dbReference type="ARBA" id="ARBA00001966"/>
    </source>
</evidence>
<dbReference type="InterPro" id="IPR051796">
    <property type="entry name" value="ISF_SsuE-like"/>
</dbReference>
<dbReference type="RefSeq" id="WP_067092800.1">
    <property type="nucleotide sequence ID" value="NZ_LWMV01000230.1"/>
</dbReference>
<evidence type="ECO:0000259" key="6">
    <source>
        <dbReference type="Pfam" id="PF03358"/>
    </source>
</evidence>
<dbReference type="PATRIC" id="fig|49547.3.peg.2079"/>
<comment type="caution">
    <text evidence="7">The sequence shown here is derived from an EMBL/GenBank/DDBJ whole genome shotgun (WGS) entry which is preliminary data.</text>
</comment>
<dbReference type="Proteomes" id="UP000077245">
    <property type="component" value="Unassembled WGS sequence"/>
</dbReference>
<evidence type="ECO:0000313" key="7">
    <source>
        <dbReference type="EMBL" id="KZX10009.1"/>
    </source>
</evidence>
<dbReference type="STRING" id="49547.MBCUR_19670"/>